<dbReference type="EMBL" id="PCYI01000002">
    <property type="protein sequence ID" value="PIR45247.1"/>
    <property type="molecule type" value="Genomic_DNA"/>
</dbReference>
<dbReference type="InterPro" id="IPR027417">
    <property type="entry name" value="P-loop_NTPase"/>
</dbReference>
<accession>A0A2H0RFK0</accession>
<dbReference type="AlphaFoldDB" id="A0A2H0RFK0"/>
<proteinExistence type="predicted"/>
<name>A0A2H0RFK0_9BACT</name>
<evidence type="ECO:0008006" key="3">
    <source>
        <dbReference type="Google" id="ProtNLM"/>
    </source>
</evidence>
<gene>
    <name evidence="1" type="ORF">COV10_00415</name>
</gene>
<sequence length="179" mass="20076">MKVLESITKWKSDGVRVIGIEGYSGSGKTTLAHSVARQMDGVKVFSVDDFTPAVELEKFVVLEDPVAILDQYVENQGVAELLQQAELASAAAPIIIEGPFLLYEKSLVHMIEKLVYVDADFAVADVRRFGREGLFEPTEESRKFSDYFKKAYAFYLENYRVKEMADLVVGMDSFNKDGQ</sequence>
<evidence type="ECO:0000313" key="1">
    <source>
        <dbReference type="EMBL" id="PIR45247.1"/>
    </source>
</evidence>
<evidence type="ECO:0000313" key="2">
    <source>
        <dbReference type="Proteomes" id="UP000228767"/>
    </source>
</evidence>
<dbReference type="Proteomes" id="UP000228767">
    <property type="component" value="Unassembled WGS sequence"/>
</dbReference>
<reference evidence="1 2" key="1">
    <citation type="submission" date="2017-09" db="EMBL/GenBank/DDBJ databases">
        <title>Depth-based differentiation of microbial function through sediment-hosted aquifers and enrichment of novel symbionts in the deep terrestrial subsurface.</title>
        <authorList>
            <person name="Probst A.J."/>
            <person name="Ladd B."/>
            <person name="Jarett J.K."/>
            <person name="Geller-Mcgrath D.E."/>
            <person name="Sieber C.M."/>
            <person name="Emerson J.B."/>
            <person name="Anantharaman K."/>
            <person name="Thomas B.C."/>
            <person name="Malmstrom R."/>
            <person name="Stieglmeier M."/>
            <person name="Klingl A."/>
            <person name="Woyke T."/>
            <person name="Ryan C.M."/>
            <person name="Banfield J.F."/>
        </authorList>
    </citation>
    <scope>NUCLEOTIDE SEQUENCE [LARGE SCALE GENOMIC DNA]</scope>
    <source>
        <strain evidence="1">CG10_big_fil_rev_8_21_14_0_10_51_16</strain>
    </source>
</reference>
<organism evidence="1 2">
    <name type="scientific">Candidatus Vogelbacteria bacterium CG10_big_fil_rev_8_21_14_0_10_51_16</name>
    <dbReference type="NCBI Taxonomy" id="1975045"/>
    <lineage>
        <taxon>Bacteria</taxon>
        <taxon>Candidatus Vogeliibacteriota</taxon>
    </lineage>
</organism>
<dbReference type="Gene3D" id="3.40.50.300">
    <property type="entry name" value="P-loop containing nucleotide triphosphate hydrolases"/>
    <property type="match status" value="2"/>
</dbReference>
<protein>
    <recommendedName>
        <fullName evidence="3">Phosphoribulokinase/uridine kinase domain-containing protein</fullName>
    </recommendedName>
</protein>
<comment type="caution">
    <text evidence="1">The sequence shown here is derived from an EMBL/GenBank/DDBJ whole genome shotgun (WGS) entry which is preliminary data.</text>
</comment>
<dbReference type="SUPFAM" id="SSF52540">
    <property type="entry name" value="P-loop containing nucleoside triphosphate hydrolases"/>
    <property type="match status" value="1"/>
</dbReference>